<dbReference type="InterPro" id="IPR013665">
    <property type="entry name" value="Sfi1_dom"/>
</dbReference>
<feature type="compositionally biased region" description="Acidic residues" evidence="1">
    <location>
        <begin position="667"/>
        <end position="677"/>
    </location>
</feature>
<protein>
    <recommendedName>
        <fullName evidence="2">Sfi1 spindle body domain-containing protein</fullName>
    </recommendedName>
</protein>
<feature type="domain" description="Sfi1 spindle body" evidence="2">
    <location>
        <begin position="192"/>
        <end position="429"/>
    </location>
</feature>
<feature type="region of interest" description="Disordered" evidence="1">
    <location>
        <begin position="662"/>
        <end position="690"/>
    </location>
</feature>
<organism evidence="3 4">
    <name type="scientific">Knufia fluminis</name>
    <dbReference type="NCBI Taxonomy" id="191047"/>
    <lineage>
        <taxon>Eukaryota</taxon>
        <taxon>Fungi</taxon>
        <taxon>Dikarya</taxon>
        <taxon>Ascomycota</taxon>
        <taxon>Pezizomycotina</taxon>
        <taxon>Eurotiomycetes</taxon>
        <taxon>Chaetothyriomycetidae</taxon>
        <taxon>Chaetothyriales</taxon>
        <taxon>Trichomeriaceae</taxon>
        <taxon>Knufia</taxon>
    </lineage>
</organism>
<dbReference type="Pfam" id="PF08457">
    <property type="entry name" value="Sfi1"/>
    <property type="match status" value="1"/>
</dbReference>
<sequence>MSEGRTPTATLTQQRRLEQEDIDILHQIVIRAQNDPNSQEQPKDALLQAYGEIFDERRLSQHQDRACFNVLLKLLNPATPGESLYHKFEHILQDEGIVLSYDDDATTQDAPENLQDRHSDGISEHVGRPLSRASLHAGLAQHRPASADDSQYITRSGYYPTETALGDQTVEAPLDDAYLDNPPPNMALMWRQAELRDRAVLTRQTLDVWRDALDTVRQRQLETRADALYELRLKRKVLKQCLAVFQDLRNSQIRADQIYYRRLARNALGKISDEYRVRRVASIDDDRMKGVSLYKWTLASREATFVRNKDYQLKRFVMQKLVDSFRAGRAQQAQLEEMLRRRNAQNKTSLLQSALSLLVQKTVVMQEHQATADGQNRNTLCHASITAWRAKMGKLNDLSLTAEDAREYFLMKRVLSQLQSLTRYRKERREWLATWATRKWQTFLKNRKHARYDEAYRQMRRTVKMNAARKFLLRWHQKVHDHREDNAQADALYQTSILQRIIRPVIETTYDTAEWVKTNEPVADQRADQFLQQRALIAIQMKQQSLLDMTDKADRLRQYRTEQRAVQGLRQMQLKAFELQRRKSDADAFRDRQDKRAVRNILARLRRVLAERRSGDEGALNLGPPPAVTPARKREELLLNTSTRLSTTPAYTPFTVRLRQEPRVLEDIEDDDEEDMEGVQSHLGEADVES</sequence>
<accession>A0AAN8FBM1</accession>
<name>A0AAN8FBM1_9EURO</name>
<gene>
    <name evidence="3" type="ORF">OHC33_003938</name>
</gene>
<comment type="caution">
    <text evidence="3">The sequence shown here is derived from an EMBL/GenBank/DDBJ whole genome shotgun (WGS) entry which is preliminary data.</text>
</comment>
<reference evidence="3 4" key="1">
    <citation type="submission" date="2022-12" db="EMBL/GenBank/DDBJ databases">
        <title>Genomic features and morphological characterization of a novel Knufia sp. strain isolated from spacecraft assembly facility.</title>
        <authorList>
            <person name="Teixeira M."/>
            <person name="Chander A.M."/>
            <person name="Stajich J.E."/>
            <person name="Venkateswaran K."/>
        </authorList>
    </citation>
    <scope>NUCLEOTIDE SEQUENCE [LARGE SCALE GENOMIC DNA]</scope>
    <source>
        <strain evidence="3 4">FJI-L2-BK-P2</strain>
    </source>
</reference>
<evidence type="ECO:0000313" key="3">
    <source>
        <dbReference type="EMBL" id="KAK5955256.1"/>
    </source>
</evidence>
<keyword evidence="4" id="KW-1185">Reference proteome</keyword>
<evidence type="ECO:0000259" key="2">
    <source>
        <dbReference type="Pfam" id="PF08457"/>
    </source>
</evidence>
<dbReference type="Proteomes" id="UP001316803">
    <property type="component" value="Unassembled WGS sequence"/>
</dbReference>
<evidence type="ECO:0000256" key="1">
    <source>
        <dbReference type="SAM" id="MobiDB-lite"/>
    </source>
</evidence>
<dbReference type="AlphaFoldDB" id="A0AAN8FBM1"/>
<dbReference type="EMBL" id="JAKLMC020000007">
    <property type="protein sequence ID" value="KAK5955256.1"/>
    <property type="molecule type" value="Genomic_DNA"/>
</dbReference>
<proteinExistence type="predicted"/>
<evidence type="ECO:0000313" key="4">
    <source>
        <dbReference type="Proteomes" id="UP001316803"/>
    </source>
</evidence>